<feature type="domain" description="Trimeric autotransporter adhesin YadA-like head" evidence="1">
    <location>
        <begin position="313"/>
        <end position="335"/>
    </location>
</feature>
<feature type="domain" description="Trimeric autotransporter adhesin YadA-like head" evidence="1">
    <location>
        <begin position="542"/>
        <end position="563"/>
    </location>
</feature>
<reference evidence="4 5" key="1">
    <citation type="submission" date="2017-11" db="EMBL/GenBank/DDBJ databases">
        <title>Reclassification of Bisgaard taxon 5 as Caviibacterium pharyngocola gen. nov., sp. nov.</title>
        <authorList>
            <person name="Christensen H."/>
        </authorList>
    </citation>
    <scope>NUCLEOTIDE SEQUENCE [LARGE SCALE GENOMIC DNA]</scope>
    <source>
        <strain evidence="4 5">7_3</strain>
    </source>
</reference>
<dbReference type="Gene3D" id="1.20.5.170">
    <property type="match status" value="2"/>
</dbReference>
<feature type="domain" description="Trimeric autotransporter adhesin YadA-like head" evidence="1">
    <location>
        <begin position="253"/>
        <end position="279"/>
    </location>
</feature>
<dbReference type="Proteomes" id="UP000230282">
    <property type="component" value="Unassembled WGS sequence"/>
</dbReference>
<proteinExistence type="predicted"/>
<dbReference type="InterPro" id="IPR024973">
    <property type="entry name" value="ESPR"/>
</dbReference>
<feature type="domain" description="Trimeric autotransporter adhesin YadA-like stalk" evidence="2">
    <location>
        <begin position="635"/>
        <end position="678"/>
    </location>
</feature>
<dbReference type="InterPro" id="IPR011049">
    <property type="entry name" value="Serralysin-like_metalloprot_C"/>
</dbReference>
<protein>
    <recommendedName>
        <fullName evidence="6">Adhesin</fullName>
    </recommendedName>
</protein>
<evidence type="ECO:0000313" key="4">
    <source>
        <dbReference type="EMBL" id="PJG82625.1"/>
    </source>
</evidence>
<feature type="domain" description="Trimeric autotransporter adhesin YadA-like head" evidence="1">
    <location>
        <begin position="197"/>
        <end position="223"/>
    </location>
</feature>
<feature type="domain" description="Trimeric autotransporter adhesin YadA-like head" evidence="1">
    <location>
        <begin position="282"/>
        <end position="307"/>
    </location>
</feature>
<dbReference type="Gene3D" id="2.150.10.10">
    <property type="entry name" value="Serralysin-like metalloprotease, C-terminal"/>
    <property type="match status" value="3"/>
</dbReference>
<evidence type="ECO:0000259" key="2">
    <source>
        <dbReference type="Pfam" id="PF05662"/>
    </source>
</evidence>
<name>A0A2M8RUS7_9PAST</name>
<dbReference type="Pfam" id="PF05662">
    <property type="entry name" value="YadA_stalk"/>
    <property type="match status" value="3"/>
</dbReference>
<dbReference type="AlphaFoldDB" id="A0A2M8RUS7"/>
<dbReference type="Gene3D" id="2.20.70.140">
    <property type="match status" value="1"/>
</dbReference>
<feature type="domain" description="Trimeric autotransporter adhesin YadA-like head" evidence="1">
    <location>
        <begin position="565"/>
        <end position="590"/>
    </location>
</feature>
<organism evidence="4 5">
    <name type="scientific">Caviibacterium pharyngocola</name>
    <dbReference type="NCBI Taxonomy" id="28159"/>
    <lineage>
        <taxon>Bacteria</taxon>
        <taxon>Pseudomonadati</taxon>
        <taxon>Pseudomonadota</taxon>
        <taxon>Gammaproteobacteria</taxon>
        <taxon>Pasteurellales</taxon>
        <taxon>Pasteurellaceae</taxon>
        <taxon>Caviibacterium</taxon>
    </lineage>
</organism>
<evidence type="ECO:0000259" key="3">
    <source>
        <dbReference type="Pfam" id="PF13018"/>
    </source>
</evidence>
<feature type="domain" description="Trimeric autotransporter adhesin YadA-like head" evidence="1">
    <location>
        <begin position="155"/>
        <end position="178"/>
    </location>
</feature>
<dbReference type="CDD" id="cd12820">
    <property type="entry name" value="LbR_YadA-like"/>
    <property type="match status" value="3"/>
</dbReference>
<evidence type="ECO:0000313" key="5">
    <source>
        <dbReference type="Proteomes" id="UP000230282"/>
    </source>
</evidence>
<feature type="domain" description="ESPR" evidence="3">
    <location>
        <begin position="1"/>
        <end position="39"/>
    </location>
</feature>
<dbReference type="InterPro" id="IPR008635">
    <property type="entry name" value="Coiled_stalk_dom"/>
</dbReference>
<dbReference type="Gene3D" id="6.10.250.2040">
    <property type="match status" value="1"/>
</dbReference>
<dbReference type="InterPro" id="IPR008640">
    <property type="entry name" value="Adhesin_Head_dom"/>
</dbReference>
<dbReference type="GO" id="GO:0019867">
    <property type="term" value="C:outer membrane"/>
    <property type="evidence" value="ECO:0007669"/>
    <property type="project" value="InterPro"/>
</dbReference>
<feature type="domain" description="Trimeric autotransporter adhesin YadA-like head" evidence="1">
    <location>
        <begin position="481"/>
        <end position="507"/>
    </location>
</feature>
<gene>
    <name evidence="4" type="ORF">CVP04_08110</name>
</gene>
<dbReference type="EMBL" id="PHGZ01000017">
    <property type="protein sequence ID" value="PJG82625.1"/>
    <property type="molecule type" value="Genomic_DNA"/>
</dbReference>
<feature type="non-terminal residue" evidence="4">
    <location>
        <position position="925"/>
    </location>
</feature>
<dbReference type="Pfam" id="PF13018">
    <property type="entry name" value="ESPR"/>
    <property type="match status" value="1"/>
</dbReference>
<feature type="domain" description="Trimeric autotransporter adhesin YadA-like head" evidence="1">
    <location>
        <begin position="225"/>
        <end position="250"/>
    </location>
</feature>
<dbReference type="RefSeq" id="WP_207761628.1">
    <property type="nucleotide sequence ID" value="NZ_PHGZ01000017.1"/>
</dbReference>
<accession>A0A2M8RUS7</accession>
<keyword evidence="5" id="KW-1185">Reference proteome</keyword>
<dbReference type="Pfam" id="PF05658">
    <property type="entry name" value="YadA_head"/>
    <property type="match status" value="10"/>
</dbReference>
<comment type="caution">
    <text evidence="4">The sequence shown here is derived from an EMBL/GenBank/DDBJ whole genome shotgun (WGS) entry which is preliminary data.</text>
</comment>
<evidence type="ECO:0008006" key="6">
    <source>
        <dbReference type="Google" id="ProtNLM"/>
    </source>
</evidence>
<feature type="domain" description="Trimeric autotransporter adhesin YadA-like stalk" evidence="2">
    <location>
        <begin position="384"/>
        <end position="414"/>
    </location>
</feature>
<evidence type="ECO:0000259" key="1">
    <source>
        <dbReference type="Pfam" id="PF05658"/>
    </source>
</evidence>
<dbReference type="SUPFAM" id="SSF101967">
    <property type="entry name" value="Adhesin YadA, collagen-binding domain"/>
    <property type="match status" value="4"/>
</dbReference>
<sequence>MNKIYRVIWNITTRSWVAVSKLLKSHTKAKSSVVSKIAQSTAIVTIGFTTSFQTQAASLVVSPNQTGVAYSFNDGTNAAQANSFYGIAIGAATADGEYAYALGSHTTAKTTGTDSAALALGKQASALANNSMAIGIVATASGNNSTSVGTQAESTAFGSTAIGYITSAKGNNSVAIGADGTVSNGLGSTALGYKTGATGQEATAIGGRAGADGDQATAIGAQSGASGNSALAIGSNAKSTANYATAIGVESKASAESAIAIGDRANASSANATALGVGANSSNTNSIALGYISKASGVGAVALGPGAHSANNYAVALGRNSVANLDNSVALGSEAAVRNASNATTATITANDNSTVIYTNFAGVLPTTSNTRVISVGDIGKERQIQNLAAGEISLTSTDAINGSQLYSVAQNIAPSYLHVNNGYNTTGNSTTNKGLYHEAGGAGNIGDIAIGMRAQTTKYTGNEYNFVHAIAIGDNAKTGASGIASVAIGDTATTNGLNAIALGSNTQASNNVSVAIGSYAKGSGSGAIAIGDTSNASGNISIALGGYSQATASRATAIGQDAYATASNATALGTYAKASLAGSVALGLRSETTAATQTNSATVNGITYTGFAGNNPGSGHVVSVGGGTNVPHRQIQNVSAGRISGTSTDAINGSQLYLTQEVIGNVANSLSTIIGGNAVVNPNGSVTTTNIGDTGKDTVHDAIKAAKTEVSAGTNVASVTSSTDATTGKTTYTVNANGTTASAGSSAVTVTAGTPDNNNVTDYVVDLSDDTKQTLNQVTTNTNNIANNTTNIQNNADNIAKGLNIGADEGSDDNVQLGETIKYVGDSNITTAVTDNQIQMKLNKDLNVNSVTANTFTAGDTVVNTNGLTINNGPSITNSGIDAGGLKITNVAEGTDPTDAVNVSQLESVVKAAATAVEAGTNVA</sequence>
<feature type="domain" description="Trimeric autotransporter adhesin YadA-like stalk" evidence="2">
    <location>
        <begin position="888"/>
        <end position="924"/>
    </location>
</feature>
<feature type="domain" description="Trimeric autotransporter adhesin YadA-like head" evidence="1">
    <location>
        <begin position="128"/>
        <end position="152"/>
    </location>
</feature>